<keyword evidence="2" id="KW-0418">Kinase</keyword>
<keyword evidence="2" id="KW-0808">Transferase</keyword>
<dbReference type="Gene3D" id="1.10.510.10">
    <property type="entry name" value="Transferase(Phosphotransferase) domain 1"/>
    <property type="match status" value="1"/>
</dbReference>
<sequence length="257" mass="29311">MASICEGLAFIHESDLIHKDLHVGNVILDYVNNFADACICDFGFCKPADEILSNDKKVYGVMPYMAPEILRGKEYTQKADIYSLGIIINEIISMTPPFNKEPHDHYLTLDICRGKRPEIRKEVPDCLKEIIQKCWDANPTNRPTSIEVEVMLWDFSCVKDENGVHDIDEFTEHCREFEMIYLSNSIEESTTITSSLLKMRLETHPHAIYTSRLLQLPNLPEPINCPNQQDFVSSRPIMQVVQAEAANTAHSDCMDCV</sequence>
<dbReference type="PROSITE" id="PS50011">
    <property type="entry name" value="PROTEIN_KINASE_DOM"/>
    <property type="match status" value="1"/>
</dbReference>
<name>A0A397S1S7_9GLOM</name>
<dbReference type="SUPFAM" id="SSF56112">
    <property type="entry name" value="Protein kinase-like (PK-like)"/>
    <property type="match status" value="1"/>
</dbReference>
<feature type="non-terminal residue" evidence="2">
    <location>
        <position position="257"/>
    </location>
</feature>
<dbReference type="PANTHER" id="PTHR45756:SF1">
    <property type="entry name" value="PROTEIN KINASE DOMAIN CONTAINING PROTEIN"/>
    <property type="match status" value="1"/>
</dbReference>
<dbReference type="Proteomes" id="UP000265703">
    <property type="component" value="Unassembled WGS sequence"/>
</dbReference>
<reference evidence="2 3" key="1">
    <citation type="submission" date="2018-06" db="EMBL/GenBank/DDBJ databases">
        <title>Comparative genomics reveals the genomic features of Rhizophagus irregularis, R. cerebriforme, R. diaphanum and Gigaspora rosea, and their symbiotic lifestyle signature.</title>
        <authorList>
            <person name="Morin E."/>
            <person name="San Clemente H."/>
            <person name="Chen E.C.H."/>
            <person name="De La Providencia I."/>
            <person name="Hainaut M."/>
            <person name="Kuo A."/>
            <person name="Kohler A."/>
            <person name="Murat C."/>
            <person name="Tang N."/>
            <person name="Roy S."/>
            <person name="Loubradou J."/>
            <person name="Henrissat B."/>
            <person name="Grigoriev I.V."/>
            <person name="Corradi N."/>
            <person name="Roux C."/>
            <person name="Martin F.M."/>
        </authorList>
    </citation>
    <scope>NUCLEOTIDE SEQUENCE [LARGE SCALE GENOMIC DNA]</scope>
    <source>
        <strain evidence="2 3">DAOM 227022</strain>
    </source>
</reference>
<dbReference type="PANTHER" id="PTHR45756">
    <property type="entry name" value="PALMITOYLTRANSFERASE"/>
    <property type="match status" value="1"/>
</dbReference>
<dbReference type="InterPro" id="IPR000719">
    <property type="entry name" value="Prot_kinase_dom"/>
</dbReference>
<dbReference type="AlphaFoldDB" id="A0A397S1S7"/>
<comment type="caution">
    <text evidence="2">The sequence shown here is derived from an EMBL/GenBank/DDBJ whole genome shotgun (WGS) entry which is preliminary data.</text>
</comment>
<dbReference type="EMBL" id="QKYT01000981">
    <property type="protein sequence ID" value="RIA80383.1"/>
    <property type="molecule type" value="Genomic_DNA"/>
</dbReference>
<protein>
    <submittedName>
        <fullName evidence="2">Kinase-like domain-containing protein</fullName>
    </submittedName>
</protein>
<accession>A0A397S1S7</accession>
<dbReference type="InterPro" id="IPR011009">
    <property type="entry name" value="Kinase-like_dom_sf"/>
</dbReference>
<evidence type="ECO:0000313" key="2">
    <source>
        <dbReference type="EMBL" id="RIA80383.1"/>
    </source>
</evidence>
<dbReference type="OrthoDB" id="10261027at2759"/>
<dbReference type="InterPro" id="IPR053215">
    <property type="entry name" value="TKL_Ser/Thr_kinase"/>
</dbReference>
<gene>
    <name evidence="2" type="ORF">C1645_730146</name>
</gene>
<keyword evidence="3" id="KW-1185">Reference proteome</keyword>
<evidence type="ECO:0000313" key="3">
    <source>
        <dbReference type="Proteomes" id="UP000265703"/>
    </source>
</evidence>
<evidence type="ECO:0000259" key="1">
    <source>
        <dbReference type="PROSITE" id="PS50011"/>
    </source>
</evidence>
<dbReference type="GO" id="GO:0005524">
    <property type="term" value="F:ATP binding"/>
    <property type="evidence" value="ECO:0007669"/>
    <property type="project" value="InterPro"/>
</dbReference>
<feature type="domain" description="Protein kinase" evidence="1">
    <location>
        <begin position="1"/>
        <end position="152"/>
    </location>
</feature>
<dbReference type="Pfam" id="PF00069">
    <property type="entry name" value="Pkinase"/>
    <property type="match status" value="1"/>
</dbReference>
<dbReference type="GO" id="GO:0004672">
    <property type="term" value="F:protein kinase activity"/>
    <property type="evidence" value="ECO:0007669"/>
    <property type="project" value="InterPro"/>
</dbReference>
<organism evidence="2 3">
    <name type="scientific">Glomus cerebriforme</name>
    <dbReference type="NCBI Taxonomy" id="658196"/>
    <lineage>
        <taxon>Eukaryota</taxon>
        <taxon>Fungi</taxon>
        <taxon>Fungi incertae sedis</taxon>
        <taxon>Mucoromycota</taxon>
        <taxon>Glomeromycotina</taxon>
        <taxon>Glomeromycetes</taxon>
        <taxon>Glomerales</taxon>
        <taxon>Glomeraceae</taxon>
        <taxon>Glomus</taxon>
    </lineage>
</organism>
<proteinExistence type="predicted"/>